<name>A0ABT9ZJQ2_9BACI</name>
<reference evidence="2 3" key="1">
    <citation type="submission" date="2023-07" db="EMBL/GenBank/DDBJ databases">
        <title>Genomic Encyclopedia of Type Strains, Phase IV (KMG-IV): sequencing the most valuable type-strain genomes for metagenomic binning, comparative biology and taxonomic classification.</title>
        <authorList>
            <person name="Goeker M."/>
        </authorList>
    </citation>
    <scope>NUCLEOTIDE SEQUENCE [LARGE SCALE GENOMIC DNA]</scope>
    <source>
        <strain evidence="2 3">DSM 29005</strain>
    </source>
</reference>
<evidence type="ECO:0000313" key="2">
    <source>
        <dbReference type="EMBL" id="MDQ0232525.1"/>
    </source>
</evidence>
<evidence type="ECO:0000313" key="3">
    <source>
        <dbReference type="Proteomes" id="UP001234495"/>
    </source>
</evidence>
<accession>A0ABT9ZJQ2</accession>
<sequence length="39" mass="4374">MPQGAMKLTTPRKASTVAETKPEQTNQLKATMFTKTPFY</sequence>
<proteinExistence type="predicted"/>
<protein>
    <submittedName>
        <fullName evidence="2">Uncharacterized protein</fullName>
    </submittedName>
</protein>
<dbReference type="Proteomes" id="UP001234495">
    <property type="component" value="Unassembled WGS sequence"/>
</dbReference>
<gene>
    <name evidence="2" type="ORF">J2S19_003847</name>
</gene>
<keyword evidence="3" id="KW-1185">Reference proteome</keyword>
<feature type="region of interest" description="Disordered" evidence="1">
    <location>
        <begin position="1"/>
        <end position="25"/>
    </location>
</feature>
<dbReference type="EMBL" id="JAUSUD010000022">
    <property type="protein sequence ID" value="MDQ0232525.1"/>
    <property type="molecule type" value="Genomic_DNA"/>
</dbReference>
<evidence type="ECO:0000256" key="1">
    <source>
        <dbReference type="SAM" id="MobiDB-lite"/>
    </source>
</evidence>
<comment type="caution">
    <text evidence="2">The sequence shown here is derived from an EMBL/GenBank/DDBJ whole genome shotgun (WGS) entry which is preliminary data.</text>
</comment>
<organism evidence="2 3">
    <name type="scientific">Metabacillus malikii</name>
    <dbReference type="NCBI Taxonomy" id="1504265"/>
    <lineage>
        <taxon>Bacteria</taxon>
        <taxon>Bacillati</taxon>
        <taxon>Bacillota</taxon>
        <taxon>Bacilli</taxon>
        <taxon>Bacillales</taxon>
        <taxon>Bacillaceae</taxon>
        <taxon>Metabacillus</taxon>
    </lineage>
</organism>